<evidence type="ECO:0000313" key="3">
    <source>
        <dbReference type="Proteomes" id="UP001470288"/>
    </source>
</evidence>
<evidence type="ECO:0000256" key="1">
    <source>
        <dbReference type="SAM" id="Phobius"/>
    </source>
</evidence>
<dbReference type="SUPFAM" id="SSF103481">
    <property type="entry name" value="Multidrug resistance efflux transporter EmrE"/>
    <property type="match status" value="1"/>
</dbReference>
<evidence type="ECO:0000313" key="2">
    <source>
        <dbReference type="EMBL" id="MEQ2579027.1"/>
    </source>
</evidence>
<dbReference type="Gene3D" id="1.10.3730.20">
    <property type="match status" value="1"/>
</dbReference>
<protein>
    <submittedName>
        <fullName evidence="2">Multidrug ABC transporter</fullName>
    </submittedName>
</protein>
<organism evidence="2 3">
    <name type="scientific">Hominiventricola aquisgranensis</name>
    <dbReference type="NCBI Taxonomy" id="3133164"/>
    <lineage>
        <taxon>Bacteria</taxon>
        <taxon>Bacillati</taxon>
        <taxon>Bacillota</taxon>
        <taxon>Clostridia</taxon>
        <taxon>Lachnospirales</taxon>
        <taxon>Lachnospiraceae</taxon>
        <taxon>Hominiventricola</taxon>
    </lineage>
</organism>
<dbReference type="RefSeq" id="WP_147324698.1">
    <property type="nucleotide sequence ID" value="NZ_JBBMFC010000014.1"/>
</dbReference>
<keyword evidence="1" id="KW-0472">Membrane</keyword>
<feature type="transmembrane region" description="Helical" evidence="1">
    <location>
        <begin position="6"/>
        <end position="25"/>
    </location>
</feature>
<keyword evidence="1" id="KW-0812">Transmembrane</keyword>
<sequence>MEWMNISYILAFLAVFVASASQILLKQSAETEHKNIITKFLNWRVILGYGLLFGTTVLNVFAYRGIELKVTPMIEATGIIWVTLLAASILGERPTKRTILSIVITVIGIIVFSL</sequence>
<feature type="transmembrane region" description="Helical" evidence="1">
    <location>
        <begin position="72"/>
        <end position="90"/>
    </location>
</feature>
<dbReference type="EMBL" id="JBBMFC010000014">
    <property type="protein sequence ID" value="MEQ2579027.1"/>
    <property type="molecule type" value="Genomic_DNA"/>
</dbReference>
<gene>
    <name evidence="2" type="ORF">WMO62_09275</name>
</gene>
<comment type="caution">
    <text evidence="2">The sequence shown here is derived from an EMBL/GenBank/DDBJ whole genome shotgun (WGS) entry which is preliminary data.</text>
</comment>
<dbReference type="InterPro" id="IPR037185">
    <property type="entry name" value="EmrE-like"/>
</dbReference>
<name>A0ABV1I1F7_9FIRM</name>
<keyword evidence="3" id="KW-1185">Reference proteome</keyword>
<feature type="transmembrane region" description="Helical" evidence="1">
    <location>
        <begin position="97"/>
        <end position="113"/>
    </location>
</feature>
<keyword evidence="1" id="KW-1133">Transmembrane helix</keyword>
<dbReference type="Proteomes" id="UP001470288">
    <property type="component" value="Unassembled WGS sequence"/>
</dbReference>
<proteinExistence type="predicted"/>
<feature type="transmembrane region" description="Helical" evidence="1">
    <location>
        <begin position="46"/>
        <end position="66"/>
    </location>
</feature>
<accession>A0ABV1I1F7</accession>
<reference evidence="2 3" key="1">
    <citation type="submission" date="2024-03" db="EMBL/GenBank/DDBJ databases">
        <title>Human intestinal bacterial collection.</title>
        <authorList>
            <person name="Pauvert C."/>
            <person name="Hitch T.C.A."/>
            <person name="Clavel T."/>
        </authorList>
    </citation>
    <scope>NUCLEOTIDE SEQUENCE [LARGE SCALE GENOMIC DNA]</scope>
    <source>
        <strain evidence="2 3">CLA-AA-H78B</strain>
    </source>
</reference>